<sequence length="81" mass="8991">MRGRFPHSASTSHVPGGRRRPLERSAGLGFEYSQSQISQISCRNHSTVAQVTLHVTEATLVLCLNASIWWLALLHLGRHDS</sequence>
<reference evidence="3 4" key="1">
    <citation type="journal article" date="2017" name="Nature">
        <title>The Apostasia genome and the evolution of orchids.</title>
        <authorList>
            <person name="Zhang G.Q."/>
            <person name="Liu K.W."/>
            <person name="Li Z."/>
            <person name="Lohaus R."/>
            <person name="Hsiao Y.Y."/>
            <person name="Niu S.C."/>
            <person name="Wang J.Y."/>
            <person name="Lin Y.C."/>
            <person name="Xu Q."/>
            <person name="Chen L.J."/>
            <person name="Yoshida K."/>
            <person name="Fujiwara S."/>
            <person name="Wang Z.W."/>
            <person name="Zhang Y.Q."/>
            <person name="Mitsuda N."/>
            <person name="Wang M."/>
            <person name="Liu G.H."/>
            <person name="Pecoraro L."/>
            <person name="Huang H.X."/>
            <person name="Xiao X.J."/>
            <person name="Lin M."/>
            <person name="Wu X.Y."/>
            <person name="Wu W.L."/>
            <person name="Chen Y.Y."/>
            <person name="Chang S.B."/>
            <person name="Sakamoto S."/>
            <person name="Ohme-Takagi M."/>
            <person name="Yagi M."/>
            <person name="Zeng S.J."/>
            <person name="Shen C.Y."/>
            <person name="Yeh C.M."/>
            <person name="Luo Y.B."/>
            <person name="Tsai W.C."/>
            <person name="Van de Peer Y."/>
            <person name="Liu Z.J."/>
        </authorList>
    </citation>
    <scope>NUCLEOTIDE SEQUENCE [LARGE SCALE GENOMIC DNA]</scope>
    <source>
        <strain evidence="4">cv. Shenzhen</strain>
        <tissue evidence="3">Stem</tissue>
    </source>
</reference>
<proteinExistence type="predicted"/>
<organism evidence="3 4">
    <name type="scientific">Apostasia shenzhenica</name>
    <dbReference type="NCBI Taxonomy" id="1088818"/>
    <lineage>
        <taxon>Eukaryota</taxon>
        <taxon>Viridiplantae</taxon>
        <taxon>Streptophyta</taxon>
        <taxon>Embryophyta</taxon>
        <taxon>Tracheophyta</taxon>
        <taxon>Spermatophyta</taxon>
        <taxon>Magnoliopsida</taxon>
        <taxon>Liliopsida</taxon>
        <taxon>Asparagales</taxon>
        <taxon>Orchidaceae</taxon>
        <taxon>Apostasioideae</taxon>
        <taxon>Apostasia</taxon>
    </lineage>
</organism>
<dbReference type="AlphaFoldDB" id="A0A2I0AYR4"/>
<name>A0A2I0AYR4_9ASPA</name>
<keyword evidence="2" id="KW-0812">Transmembrane</keyword>
<evidence type="ECO:0000313" key="3">
    <source>
        <dbReference type="EMBL" id="PKA60690.1"/>
    </source>
</evidence>
<evidence type="ECO:0000256" key="2">
    <source>
        <dbReference type="SAM" id="Phobius"/>
    </source>
</evidence>
<evidence type="ECO:0000256" key="1">
    <source>
        <dbReference type="SAM" id="MobiDB-lite"/>
    </source>
</evidence>
<accession>A0A2I0AYR4</accession>
<dbReference type="EMBL" id="KZ451935">
    <property type="protein sequence ID" value="PKA60690.1"/>
    <property type="molecule type" value="Genomic_DNA"/>
</dbReference>
<protein>
    <submittedName>
        <fullName evidence="3">Uncharacterized protein</fullName>
    </submittedName>
</protein>
<keyword evidence="4" id="KW-1185">Reference proteome</keyword>
<gene>
    <name evidence="3" type="ORF">AXF42_Ash006324</name>
</gene>
<evidence type="ECO:0000313" key="4">
    <source>
        <dbReference type="Proteomes" id="UP000236161"/>
    </source>
</evidence>
<feature type="transmembrane region" description="Helical" evidence="2">
    <location>
        <begin position="58"/>
        <end position="76"/>
    </location>
</feature>
<keyword evidence="2" id="KW-1133">Transmembrane helix</keyword>
<feature type="region of interest" description="Disordered" evidence="1">
    <location>
        <begin position="1"/>
        <end position="23"/>
    </location>
</feature>
<keyword evidence="2" id="KW-0472">Membrane</keyword>
<dbReference type="Proteomes" id="UP000236161">
    <property type="component" value="Unassembled WGS sequence"/>
</dbReference>